<evidence type="ECO:0008006" key="4">
    <source>
        <dbReference type="Google" id="ProtNLM"/>
    </source>
</evidence>
<dbReference type="AlphaFoldDB" id="A0AA95L1X1"/>
<evidence type="ECO:0000256" key="1">
    <source>
        <dbReference type="SAM" id="MobiDB-lite"/>
    </source>
</evidence>
<reference evidence="2" key="1">
    <citation type="submission" date="2023-05" db="EMBL/GenBank/DDBJ databases">
        <title>Comparative genomics of Bacillaceae isolates and their secondary metabolite potential.</title>
        <authorList>
            <person name="Song L."/>
            <person name="Nielsen L.J."/>
            <person name="Mohite O."/>
            <person name="Xu X."/>
            <person name="Weber T."/>
            <person name="Kovacs A.T."/>
        </authorList>
    </citation>
    <scope>NUCLEOTIDE SEQUENCE</scope>
    <source>
        <strain evidence="2">B2_4</strain>
    </source>
</reference>
<dbReference type="Proteomes" id="UP001177943">
    <property type="component" value="Chromosome"/>
</dbReference>
<feature type="compositionally biased region" description="Basic and acidic residues" evidence="1">
    <location>
        <begin position="46"/>
        <end position="55"/>
    </location>
</feature>
<dbReference type="PROSITE" id="PS51257">
    <property type="entry name" value="PROKAR_LIPOPROTEIN"/>
    <property type="match status" value="1"/>
</dbReference>
<evidence type="ECO:0000313" key="3">
    <source>
        <dbReference type="Proteomes" id="UP001177943"/>
    </source>
</evidence>
<evidence type="ECO:0000313" key="2">
    <source>
        <dbReference type="EMBL" id="WHX49421.1"/>
    </source>
</evidence>
<dbReference type="EMBL" id="CP126084">
    <property type="protein sequence ID" value="WHX49421.1"/>
    <property type="molecule type" value="Genomic_DNA"/>
</dbReference>
<organism evidence="2 3">
    <name type="scientific">Paenibacillus woosongensis</name>
    <dbReference type="NCBI Taxonomy" id="307580"/>
    <lineage>
        <taxon>Bacteria</taxon>
        <taxon>Bacillati</taxon>
        <taxon>Bacillota</taxon>
        <taxon>Bacilli</taxon>
        <taxon>Bacillales</taxon>
        <taxon>Paenibacillaceae</taxon>
        <taxon>Paenibacillus</taxon>
    </lineage>
</organism>
<dbReference type="KEGG" id="pwn:QNH46_01650"/>
<gene>
    <name evidence="2" type="ORF">QNH46_01650</name>
</gene>
<dbReference type="RefSeq" id="WP_283926630.1">
    <property type="nucleotide sequence ID" value="NZ_CP126084.1"/>
</dbReference>
<name>A0AA95L1X1_9BACL</name>
<feature type="region of interest" description="Disordered" evidence="1">
    <location>
        <begin position="28"/>
        <end position="55"/>
    </location>
</feature>
<feature type="compositionally biased region" description="Polar residues" evidence="1">
    <location>
        <begin position="32"/>
        <end position="45"/>
    </location>
</feature>
<sequence>MKKPVLILTLAAVCLLSACEKENKGFAGSDSVIEQPNSGQQNLERQNSEQPDKMDHDTRMENLFELKEYNGVPEMRLEWGDQQSPAQFHRDPLLPLGLYLPDQMEVYEFEDGNRWGYDGGKHYISILEYDEIYLSDLTLQNKELGKYKEYAGSKLEGNVAMDGFVVEKDHKKYFVELIYFTNEQVNALPMFVEVARHIRHIRD</sequence>
<accession>A0AA95L1X1</accession>
<proteinExistence type="predicted"/>
<protein>
    <recommendedName>
        <fullName evidence="4">Lipoprotein</fullName>
    </recommendedName>
</protein>